<organism evidence="2">
    <name type="scientific">viral metagenome</name>
    <dbReference type="NCBI Taxonomy" id="1070528"/>
    <lineage>
        <taxon>unclassified sequences</taxon>
        <taxon>metagenomes</taxon>
        <taxon>organismal metagenomes</taxon>
    </lineage>
</organism>
<reference evidence="2" key="1">
    <citation type="submission" date="2020-03" db="EMBL/GenBank/DDBJ databases">
        <title>The deep terrestrial virosphere.</title>
        <authorList>
            <person name="Holmfeldt K."/>
            <person name="Nilsson E."/>
            <person name="Simone D."/>
            <person name="Lopez-Fernandez M."/>
            <person name="Wu X."/>
            <person name="de Brujin I."/>
            <person name="Lundin D."/>
            <person name="Andersson A."/>
            <person name="Bertilsson S."/>
            <person name="Dopson M."/>
        </authorList>
    </citation>
    <scope>NUCLEOTIDE SEQUENCE</scope>
    <source>
        <strain evidence="3">MM415A01168</strain>
        <strain evidence="2">MM415B01321</strain>
    </source>
</reference>
<evidence type="ECO:0000256" key="1">
    <source>
        <dbReference type="SAM" id="MobiDB-lite"/>
    </source>
</evidence>
<evidence type="ECO:0000313" key="3">
    <source>
        <dbReference type="EMBL" id="QJA78013.1"/>
    </source>
</evidence>
<dbReference type="EMBL" id="MT142315">
    <property type="protein sequence ID" value="QJA78013.1"/>
    <property type="molecule type" value="Genomic_DNA"/>
</dbReference>
<evidence type="ECO:0000313" key="2">
    <source>
        <dbReference type="EMBL" id="QJA59244.1"/>
    </source>
</evidence>
<dbReference type="AlphaFoldDB" id="A0A6M3IPC4"/>
<proteinExistence type="predicted"/>
<accession>A0A6M3IPC4</accession>
<gene>
    <name evidence="3" type="ORF">MM415A01168_0006</name>
    <name evidence="2" type="ORF">MM415B01321_0012</name>
</gene>
<protein>
    <submittedName>
        <fullName evidence="2">Uncharacterized protein</fullName>
    </submittedName>
</protein>
<sequence length="591" mass="65707">MFTEIGDIRSAISTFQNDTSHLYNKSRWQQDFDLYRIKPFNAGHGYPSYTTNFPRVYANKVIAMITMAKLLIHLPDEIMNAQERNVANNVERFLYGSFNLNDERNALLPGVPSIRGQKAFYGAVRGGYATLTYVYKNEAGKTCPDVYVWDIYNVSYGQSDEGVPWATHTYKASSTRVKKEYHKDYAGKSGLVDVIDYWDTEKYGVIINNEWAKPLEPHGLDHCPVHVFKVGDLPPIWQDNYEQTGAYIGESIFAPIREIVPTLNKLMSDYLTIIRRGVRSPLGYWSATGTKTIDEDIWQTEKPGTVSLQFGEEIKPVFQEVMPKDAATFLNWIMGEVQRGSLPYTAFGELGFRLSGFAINQLMGSLETVINPLSACIAQSYRLESQELLQQYATGGFTPVEVRGRTSKNLPFGYPKAARIKPSDIQGEWHPEVSLVPVLPKDDAQKFAMANMARQGETPLLSLRTIRTDILDIQDADLEESNVKYEWADNLTINKLYDAYLRAIENGRPDIAANILTELQRLMGGQPTGRAKPSNVTGVNNSGLVMAAAGTPGVGIPTSSGMSPEALPSESMGGLPGGSLNAQMPLFGEET</sequence>
<name>A0A6M3IPC4_9ZZZZ</name>
<feature type="region of interest" description="Disordered" evidence="1">
    <location>
        <begin position="559"/>
        <end position="591"/>
    </location>
</feature>
<dbReference type="EMBL" id="MT141361">
    <property type="protein sequence ID" value="QJA59244.1"/>
    <property type="molecule type" value="Genomic_DNA"/>
</dbReference>